<evidence type="ECO:0000313" key="3">
    <source>
        <dbReference type="EMBL" id="TGY07365.1"/>
    </source>
</evidence>
<evidence type="ECO:0000259" key="2">
    <source>
        <dbReference type="Pfam" id="PF07940"/>
    </source>
</evidence>
<dbReference type="PANTHER" id="PTHR38045">
    <property type="entry name" value="CHROMOSOME 1, WHOLE GENOME SHOTGUN SEQUENCE"/>
    <property type="match status" value="1"/>
</dbReference>
<organism evidence="3 4">
    <name type="scientific">Bacteroides muris</name>
    <name type="common">ex Afrizal et al. 2022</name>
    <dbReference type="NCBI Taxonomy" id="2516960"/>
    <lineage>
        <taxon>Bacteria</taxon>
        <taxon>Pseudomonadati</taxon>
        <taxon>Bacteroidota</taxon>
        <taxon>Bacteroidia</taxon>
        <taxon>Bacteroidales</taxon>
        <taxon>Bacteroidaceae</taxon>
        <taxon>Bacteroides</taxon>
    </lineage>
</organism>
<comment type="caution">
    <text evidence="3">The sequence shown here is derived from an EMBL/GenBank/DDBJ whole genome shotgun (WGS) entry which is preliminary data.</text>
</comment>
<dbReference type="InterPro" id="IPR012480">
    <property type="entry name" value="Hepar_II_III_C"/>
</dbReference>
<reference evidence="3 4" key="1">
    <citation type="submission" date="2019-04" db="EMBL/GenBank/DDBJ databases">
        <title>Microbes associate with the intestines of laboratory mice.</title>
        <authorList>
            <person name="Navarre W."/>
            <person name="Wong E."/>
            <person name="Huang K."/>
            <person name="Tropini C."/>
            <person name="Ng K."/>
            <person name="Yu B."/>
        </authorList>
    </citation>
    <scope>NUCLEOTIDE SEQUENCE [LARGE SCALE GENOMIC DNA]</scope>
    <source>
        <strain evidence="3 4">NM69_E16B</strain>
    </source>
</reference>
<gene>
    <name evidence="3" type="ORF">E5355_06780</name>
</gene>
<dbReference type="Pfam" id="PF07940">
    <property type="entry name" value="Hepar_II_III_C"/>
    <property type="match status" value="1"/>
</dbReference>
<dbReference type="RefSeq" id="WP_136009701.1">
    <property type="nucleotide sequence ID" value="NZ_SRYZ01000010.1"/>
</dbReference>
<proteinExistence type="predicted"/>
<keyword evidence="4" id="KW-1185">Reference proteome</keyword>
<feature type="domain" description="Heparinase II/III-like C-terminal" evidence="2">
    <location>
        <begin position="392"/>
        <end position="562"/>
    </location>
</feature>
<dbReference type="PANTHER" id="PTHR38045:SF1">
    <property type="entry name" value="HEPARINASE II_III-LIKE PROTEIN"/>
    <property type="match status" value="1"/>
</dbReference>
<comment type="subcellular location">
    <subcellularLocation>
        <location evidence="1">Cell envelope</location>
    </subcellularLocation>
</comment>
<dbReference type="Gene3D" id="2.70.98.70">
    <property type="match status" value="1"/>
</dbReference>
<protein>
    <recommendedName>
        <fullName evidence="2">Heparinase II/III-like C-terminal domain-containing protein</fullName>
    </recommendedName>
</protein>
<dbReference type="Proteomes" id="UP000310532">
    <property type="component" value="Unassembled WGS sequence"/>
</dbReference>
<dbReference type="GO" id="GO:0016829">
    <property type="term" value="F:lyase activity"/>
    <property type="evidence" value="ECO:0007669"/>
    <property type="project" value="InterPro"/>
</dbReference>
<accession>A0A4S2B0Q3</accession>
<dbReference type="EMBL" id="SRYZ01000010">
    <property type="protein sequence ID" value="TGY07365.1"/>
    <property type="molecule type" value="Genomic_DNA"/>
</dbReference>
<sequence length="612" mass="69189">MNKFIFLKLQMNRSTMLLFMLLWTCIAWGQQPWLQSHPRLLFTGAETPKVKQLIKNDPLAGELASFLKAEADSVAGLKQLPYEMDKYGNMLYTSRGYLFRLGTLSLAYRMYGERKYLDAANRALLWVCGYPDWNPRHYLDTAEMTAAVAIAYDWLYDELPRATKQLVKACIYKNALHRVLAEYEKGGPGSWAKRETNWNVVCNTGMVLGALAVAEDYPEETHAILENAAKYMPNCLKLFAPDGVCYEGPAYWGYTNRYLAMYLKAVTDNGGDKGKIAELPGIPRTALYQIRTLTPSGHPFYFGNAGIGHESFGGPAYFLYSKMFHQPEVAAWNRNEVSKALYGTRMFDQVFFLSLPWFDTASVEEVSTVPALEVYHNKINDIVVFNGDHRKKGSVYLAAKGGLPNQAHQQMDCGTFIVESDGVLWTEDLGADDYDLPGFWDGKPGGERWKYFRNNNFSHNVINIDHSLQYANGHAFVCEEQPEVKQPFATLNLCEVYREKAKSAYRKFTLIDDRTMEVEDEVELLDASSRVTWVAGTKAEVKANGNKAVFVRNGKRFYMQIVAPAGAVFKTYPAKNTYKGEKPIKGITMLEAECMFKGTSGKVIVRMSSRKL</sequence>
<dbReference type="AlphaFoldDB" id="A0A4S2B0Q3"/>
<evidence type="ECO:0000313" key="4">
    <source>
        <dbReference type="Proteomes" id="UP000310532"/>
    </source>
</evidence>
<dbReference type="GO" id="GO:0030313">
    <property type="term" value="C:cell envelope"/>
    <property type="evidence" value="ECO:0007669"/>
    <property type="project" value="UniProtKB-SubCell"/>
</dbReference>
<name>A0A4S2B0Q3_9BACE</name>
<dbReference type="InterPro" id="IPR008929">
    <property type="entry name" value="Chondroitin_lyas"/>
</dbReference>
<evidence type="ECO:0000256" key="1">
    <source>
        <dbReference type="ARBA" id="ARBA00004196"/>
    </source>
</evidence>
<dbReference type="Gene3D" id="1.50.10.100">
    <property type="entry name" value="Chondroitin AC/alginate lyase"/>
    <property type="match status" value="1"/>
</dbReference>
<dbReference type="SUPFAM" id="SSF48230">
    <property type="entry name" value="Chondroitin AC/alginate lyase"/>
    <property type="match status" value="1"/>
</dbReference>